<keyword evidence="1" id="KW-1133">Transmembrane helix</keyword>
<comment type="caution">
    <text evidence="2">The sequence shown here is derived from an EMBL/GenBank/DDBJ whole genome shotgun (WGS) entry which is preliminary data.</text>
</comment>
<name>A0ABS4GVV3_9BACL</name>
<keyword evidence="1" id="KW-0812">Transmembrane</keyword>
<keyword evidence="3" id="KW-1185">Reference proteome</keyword>
<protein>
    <submittedName>
        <fullName evidence="2">Uncharacterized protein</fullName>
    </submittedName>
</protein>
<accession>A0ABS4GVV3</accession>
<reference evidence="2 3" key="1">
    <citation type="submission" date="2021-03" db="EMBL/GenBank/DDBJ databases">
        <title>Genomic Encyclopedia of Type Strains, Phase IV (KMG-IV): sequencing the most valuable type-strain genomes for metagenomic binning, comparative biology and taxonomic classification.</title>
        <authorList>
            <person name="Goeker M."/>
        </authorList>
    </citation>
    <scope>NUCLEOTIDE SEQUENCE [LARGE SCALE GENOMIC DNA]</scope>
    <source>
        <strain evidence="2 3">DSM 24738</strain>
    </source>
</reference>
<evidence type="ECO:0000313" key="2">
    <source>
        <dbReference type="EMBL" id="MBP1934404.1"/>
    </source>
</evidence>
<feature type="transmembrane region" description="Helical" evidence="1">
    <location>
        <begin position="83"/>
        <end position="109"/>
    </location>
</feature>
<dbReference type="Proteomes" id="UP001519343">
    <property type="component" value="Unassembled WGS sequence"/>
</dbReference>
<proteinExistence type="predicted"/>
<sequence length="148" mass="16834">MENLASVQNESVLEEYSFTWNGGISYLTYLKENTKVTVTNQRLLIETKKYYMGFIPSGAITVEVPLDRINELTTSKRINWLDLIFAIGFTIATFTGVFFAAILAIIFYLCAFNTNIILINKLNQKIVIPSASKKVAMQFVERVYKLAQ</sequence>
<evidence type="ECO:0000256" key="1">
    <source>
        <dbReference type="SAM" id="Phobius"/>
    </source>
</evidence>
<keyword evidence="1" id="KW-0472">Membrane</keyword>
<evidence type="ECO:0000313" key="3">
    <source>
        <dbReference type="Proteomes" id="UP001519343"/>
    </source>
</evidence>
<dbReference type="EMBL" id="JAGGKT010000020">
    <property type="protein sequence ID" value="MBP1934404.1"/>
    <property type="molecule type" value="Genomic_DNA"/>
</dbReference>
<dbReference type="RefSeq" id="WP_209812397.1">
    <property type="nucleotide sequence ID" value="NZ_JAGGKT010000020.1"/>
</dbReference>
<gene>
    <name evidence="2" type="ORF">J2Z37_004424</name>
</gene>
<organism evidence="2 3">
    <name type="scientific">Ammoniphilus resinae</name>
    <dbReference type="NCBI Taxonomy" id="861532"/>
    <lineage>
        <taxon>Bacteria</taxon>
        <taxon>Bacillati</taxon>
        <taxon>Bacillota</taxon>
        <taxon>Bacilli</taxon>
        <taxon>Bacillales</taxon>
        <taxon>Paenibacillaceae</taxon>
        <taxon>Aneurinibacillus group</taxon>
        <taxon>Ammoniphilus</taxon>
    </lineage>
</organism>